<gene>
    <name evidence="2" type="ORF">CCMP2556_LOCUS41177</name>
</gene>
<proteinExistence type="predicted"/>
<accession>A0ABP0Q9J3</accession>
<organism evidence="2 3">
    <name type="scientific">Durusdinium trenchii</name>
    <dbReference type="NCBI Taxonomy" id="1381693"/>
    <lineage>
        <taxon>Eukaryota</taxon>
        <taxon>Sar</taxon>
        <taxon>Alveolata</taxon>
        <taxon>Dinophyceae</taxon>
        <taxon>Suessiales</taxon>
        <taxon>Symbiodiniaceae</taxon>
        <taxon>Durusdinium</taxon>
    </lineage>
</organism>
<name>A0ABP0Q9J3_9DINO</name>
<comment type="caution">
    <text evidence="2">The sequence shown here is derived from an EMBL/GenBank/DDBJ whole genome shotgun (WGS) entry which is preliminary data.</text>
</comment>
<sequence length="177" mass="19343">MNNRACAFDFLAERERERGREKTIPLSVALVHMCFGCVGIIVHEDSIGTTVGRKETIARRSVQLKLRNREDKTVELQTSLLTMARRSSMLLVAVCLALFGLAAMSFVSAAPEAARTETHKDRAAQAAAISAAVLTVPEIAHAGNSGYALLQLGWAIFIISLGPAVLFWIYFNKPELL</sequence>
<keyword evidence="1" id="KW-0812">Transmembrane</keyword>
<reference evidence="2 3" key="1">
    <citation type="submission" date="2024-02" db="EMBL/GenBank/DDBJ databases">
        <authorList>
            <person name="Chen Y."/>
            <person name="Shah S."/>
            <person name="Dougan E. K."/>
            <person name="Thang M."/>
            <person name="Chan C."/>
        </authorList>
    </citation>
    <scope>NUCLEOTIDE SEQUENCE [LARGE SCALE GENOMIC DNA]</scope>
</reference>
<keyword evidence="1" id="KW-0472">Membrane</keyword>
<evidence type="ECO:0008006" key="4">
    <source>
        <dbReference type="Google" id="ProtNLM"/>
    </source>
</evidence>
<evidence type="ECO:0000313" key="3">
    <source>
        <dbReference type="Proteomes" id="UP001642484"/>
    </source>
</evidence>
<feature type="transmembrane region" description="Helical" evidence="1">
    <location>
        <begin position="152"/>
        <end position="171"/>
    </location>
</feature>
<protein>
    <recommendedName>
        <fullName evidence="4">Photosystem II reaction center protein T</fullName>
    </recommendedName>
</protein>
<keyword evidence="3" id="KW-1185">Reference proteome</keyword>
<dbReference type="Proteomes" id="UP001642484">
    <property type="component" value="Unassembled WGS sequence"/>
</dbReference>
<evidence type="ECO:0000256" key="1">
    <source>
        <dbReference type="SAM" id="Phobius"/>
    </source>
</evidence>
<evidence type="ECO:0000313" key="2">
    <source>
        <dbReference type="EMBL" id="CAK9084708.1"/>
    </source>
</evidence>
<keyword evidence="1" id="KW-1133">Transmembrane helix</keyword>
<feature type="transmembrane region" description="Helical" evidence="1">
    <location>
        <begin position="89"/>
        <end position="111"/>
    </location>
</feature>
<dbReference type="EMBL" id="CAXAMN010024228">
    <property type="protein sequence ID" value="CAK9084708.1"/>
    <property type="molecule type" value="Genomic_DNA"/>
</dbReference>